<sequence>MLIFLGSFGAHQFYLNQPLNGAMVIVLWWGGWATAFVGVGVLLIIGVLIWFVVDLCLLPSYVRAANARALAVNAA</sequence>
<dbReference type="EMBL" id="RCWJ01000002">
    <property type="protein sequence ID" value="RLQ84217.1"/>
    <property type="molecule type" value="Genomic_DNA"/>
</dbReference>
<reference evidence="2 3" key="1">
    <citation type="submission" date="2018-10" db="EMBL/GenBank/DDBJ databases">
        <authorList>
            <person name="Li J."/>
        </authorList>
    </citation>
    <scope>NUCLEOTIDE SEQUENCE [LARGE SCALE GENOMIC DNA]</scope>
    <source>
        <strain evidence="2 3">ZD1-4</strain>
    </source>
</reference>
<name>A0A3L7J170_9MICO</name>
<evidence type="ECO:0000256" key="1">
    <source>
        <dbReference type="SAM" id="Phobius"/>
    </source>
</evidence>
<evidence type="ECO:0008006" key="4">
    <source>
        <dbReference type="Google" id="ProtNLM"/>
    </source>
</evidence>
<keyword evidence="1" id="KW-0472">Membrane</keyword>
<keyword evidence="3" id="KW-1185">Reference proteome</keyword>
<dbReference type="Proteomes" id="UP000282460">
    <property type="component" value="Unassembled WGS sequence"/>
</dbReference>
<accession>A0A3L7J170</accession>
<evidence type="ECO:0000313" key="2">
    <source>
        <dbReference type="EMBL" id="RLQ84217.1"/>
    </source>
</evidence>
<organism evidence="2 3">
    <name type="scientific">Mycetocola zhadangensis</name>
    <dbReference type="NCBI Taxonomy" id="1164595"/>
    <lineage>
        <taxon>Bacteria</taxon>
        <taxon>Bacillati</taxon>
        <taxon>Actinomycetota</taxon>
        <taxon>Actinomycetes</taxon>
        <taxon>Micrococcales</taxon>
        <taxon>Microbacteriaceae</taxon>
        <taxon>Mycetocola</taxon>
    </lineage>
</organism>
<comment type="caution">
    <text evidence="2">The sequence shown here is derived from an EMBL/GenBank/DDBJ whole genome shotgun (WGS) entry which is preliminary data.</text>
</comment>
<proteinExistence type="predicted"/>
<feature type="transmembrane region" description="Helical" evidence="1">
    <location>
        <begin position="26"/>
        <end position="53"/>
    </location>
</feature>
<evidence type="ECO:0000313" key="3">
    <source>
        <dbReference type="Proteomes" id="UP000282460"/>
    </source>
</evidence>
<keyword evidence="1" id="KW-1133">Transmembrane helix</keyword>
<gene>
    <name evidence="2" type="ORF">D9V28_08345</name>
</gene>
<keyword evidence="1" id="KW-0812">Transmembrane</keyword>
<dbReference type="AlphaFoldDB" id="A0A3L7J170"/>
<protein>
    <recommendedName>
        <fullName evidence="4">TM2 domain-containing protein</fullName>
    </recommendedName>
</protein>